<dbReference type="EMBL" id="OQ890314">
    <property type="protein sequence ID" value="WLJ25662.1"/>
    <property type="molecule type" value="Genomic_DNA"/>
</dbReference>
<reference evidence="1" key="1">
    <citation type="submission" date="2023-04" db="EMBL/GenBank/DDBJ databases">
        <title>The human skin virome in hidradenitis suppurativa patients.</title>
        <authorList>
            <person name="Jansen D."/>
        </authorList>
    </citation>
    <scope>NUCLEOTIDE SEQUENCE</scope>
    <source>
        <strain evidence="1">VC3_JansenPhageC</strain>
    </source>
</reference>
<accession>A0AA49X286</accession>
<evidence type="ECO:0000313" key="1">
    <source>
        <dbReference type="EMBL" id="WLJ25662.1"/>
    </source>
</evidence>
<name>A0AA49X286_9VIRU</name>
<organism evidence="1">
    <name type="scientific">Staphylococcus phage HS06</name>
    <dbReference type="NCBI Taxonomy" id="3056400"/>
    <lineage>
        <taxon>Viruses</taxon>
    </lineage>
</organism>
<sequence length="301" mass="32700">MAAEPNLIDVKALGEAKSIDFANRMGIGLNKLFEALSITNKIPMNVGSAIKQYRFKIVDSTAPDGNVAEGDIIPLTKVEREQVKITELKFKKYRKSTSAEAIQSHGYDLAINRTDNELLRYVQKNFRKDFFNSLKGALDSADRTNKAALTGKNLQGALAKGRANLSTLLDDEITPIALVNPNDVAEHIANGFINSNGAQFGLNLLTPYVGVRVIEFADVPAGEVWMTTAENLNVAFANPRGELSRAFAFATDETGFVGVLHDIQPERLTADTVFASAISMFPENIDAVVKVTIKAETAPVV</sequence>
<protein>
    <submittedName>
        <fullName evidence="1">Major head protein</fullName>
    </submittedName>
</protein>
<proteinExistence type="predicted"/>